<dbReference type="PANTHER" id="PTHR43867">
    <property type="entry name" value="CELLULOSE SYNTHASE CATALYTIC SUBUNIT A [UDP-FORMING]"/>
    <property type="match status" value="1"/>
</dbReference>
<dbReference type="Pfam" id="PF13641">
    <property type="entry name" value="Glyco_tranf_2_3"/>
    <property type="match status" value="1"/>
</dbReference>
<keyword evidence="6 7" id="KW-0472">Membrane</keyword>
<evidence type="ECO:0008006" key="10">
    <source>
        <dbReference type="Google" id="ProtNLM"/>
    </source>
</evidence>
<evidence type="ECO:0000256" key="1">
    <source>
        <dbReference type="ARBA" id="ARBA00004141"/>
    </source>
</evidence>
<dbReference type="GO" id="GO:0016020">
    <property type="term" value="C:membrane"/>
    <property type="evidence" value="ECO:0007669"/>
    <property type="project" value="UniProtKB-SubCell"/>
</dbReference>
<feature type="transmembrane region" description="Helical" evidence="7">
    <location>
        <begin position="311"/>
        <end position="336"/>
    </location>
</feature>
<proteinExistence type="predicted"/>
<reference evidence="8 9" key="1">
    <citation type="submission" date="2013-02" db="EMBL/GenBank/DDBJ databases">
        <title>A novel strain isolated from Lonar lake, Maharashtra, India.</title>
        <authorList>
            <person name="Singh A."/>
        </authorList>
    </citation>
    <scope>NUCLEOTIDE SEQUENCE [LARGE SCALE GENOMIC DNA]</scope>
    <source>
        <strain evidence="8 9">AK24</strain>
    </source>
</reference>
<keyword evidence="4 7" id="KW-0812">Transmembrane</keyword>
<dbReference type="STRING" id="1232681.ADIS_1615"/>
<dbReference type="Proteomes" id="UP000013909">
    <property type="component" value="Unassembled WGS sequence"/>
</dbReference>
<dbReference type="SUPFAM" id="SSF53448">
    <property type="entry name" value="Nucleotide-diphospho-sugar transferases"/>
    <property type="match status" value="1"/>
</dbReference>
<keyword evidence="9" id="KW-1185">Reference proteome</keyword>
<dbReference type="PANTHER" id="PTHR43867:SF2">
    <property type="entry name" value="CELLULOSE SYNTHASE CATALYTIC SUBUNIT A [UDP-FORMING]"/>
    <property type="match status" value="1"/>
</dbReference>
<dbReference type="AlphaFoldDB" id="R7ZUZ3"/>
<name>R7ZUZ3_9BACT</name>
<evidence type="ECO:0000256" key="7">
    <source>
        <dbReference type="SAM" id="Phobius"/>
    </source>
</evidence>
<feature type="transmembrane region" description="Helical" evidence="7">
    <location>
        <begin position="342"/>
        <end position="365"/>
    </location>
</feature>
<accession>R7ZUZ3</accession>
<keyword evidence="5 7" id="KW-1133">Transmembrane helix</keyword>
<dbReference type="Gene3D" id="3.90.550.10">
    <property type="entry name" value="Spore Coat Polysaccharide Biosynthesis Protein SpsA, Chain A"/>
    <property type="match status" value="1"/>
</dbReference>
<organism evidence="8 9">
    <name type="scientific">Lunatimonas lonarensis</name>
    <dbReference type="NCBI Taxonomy" id="1232681"/>
    <lineage>
        <taxon>Bacteria</taxon>
        <taxon>Pseudomonadati</taxon>
        <taxon>Bacteroidota</taxon>
        <taxon>Cytophagia</taxon>
        <taxon>Cytophagales</taxon>
        <taxon>Cyclobacteriaceae</taxon>
    </lineage>
</organism>
<evidence type="ECO:0000256" key="4">
    <source>
        <dbReference type="ARBA" id="ARBA00022692"/>
    </source>
</evidence>
<keyword evidence="2" id="KW-0328">Glycosyltransferase</keyword>
<gene>
    <name evidence="8" type="ORF">ADIS_1615</name>
</gene>
<evidence type="ECO:0000256" key="5">
    <source>
        <dbReference type="ARBA" id="ARBA00022989"/>
    </source>
</evidence>
<keyword evidence="3" id="KW-0808">Transferase</keyword>
<evidence type="ECO:0000256" key="3">
    <source>
        <dbReference type="ARBA" id="ARBA00022679"/>
    </source>
</evidence>
<dbReference type="InterPro" id="IPR029044">
    <property type="entry name" value="Nucleotide-diphossugar_trans"/>
</dbReference>
<comment type="caution">
    <text evidence="8">The sequence shown here is derived from an EMBL/GenBank/DDBJ whole genome shotgun (WGS) entry which is preliminary data.</text>
</comment>
<dbReference type="EMBL" id="AQHR01000048">
    <property type="protein sequence ID" value="EON77902.1"/>
    <property type="molecule type" value="Genomic_DNA"/>
</dbReference>
<evidence type="ECO:0000256" key="2">
    <source>
        <dbReference type="ARBA" id="ARBA00022676"/>
    </source>
</evidence>
<evidence type="ECO:0000313" key="8">
    <source>
        <dbReference type="EMBL" id="EON77902.1"/>
    </source>
</evidence>
<feature type="transmembrane region" description="Helical" evidence="7">
    <location>
        <begin position="20"/>
        <end position="48"/>
    </location>
</feature>
<dbReference type="GO" id="GO:0016757">
    <property type="term" value="F:glycosyltransferase activity"/>
    <property type="evidence" value="ECO:0007669"/>
    <property type="project" value="UniProtKB-KW"/>
</dbReference>
<dbReference type="InterPro" id="IPR050321">
    <property type="entry name" value="Glycosyltr_2/OpgH_subfam"/>
</dbReference>
<comment type="subcellular location">
    <subcellularLocation>
        <location evidence="1">Membrane</location>
        <topology evidence="1">Multi-pass membrane protein</topology>
    </subcellularLocation>
</comment>
<sequence>MVEMANLWVDLLYNHQTSSVLGILIFLSLVCGFYLVFPFTISLVSLFLPDEVKPDSSQESVSDFACIITAYKDIDMAWPLVRSLLAQRYPNFHVYLVADAVQHPFQQIFDPKFSLLVPPAALNSKVASLDYALNHLLGTHTHVVVFDPDNLVPDHFLAVIDRYHQAGFALVQGKRIAKNIDSTYAALDALGEYYYDYAVRKAPYLIGSSSTIAGSGMSIQMDLYKENIAGEMEEFRQKGVVVSEDKSLQLQMVNRGYRIGYAAAAIIFDEKIRSSEQIGKQRGRWLNSYFRHSIQALGAFGRGVLRADWNAMLFSVAVLMPPMVVLVGLSFLLMFVGLFVKIAVTLSLLAALSTFVVGFLGILLLNRAPRPVLAAIPQIPRFVLGQISGFLNIKRANKDFMATEHTYKVEIEDVWQARSKEFGYLARWWRK</sequence>
<evidence type="ECO:0000313" key="9">
    <source>
        <dbReference type="Proteomes" id="UP000013909"/>
    </source>
</evidence>
<evidence type="ECO:0000256" key="6">
    <source>
        <dbReference type="ARBA" id="ARBA00023136"/>
    </source>
</evidence>
<protein>
    <recommendedName>
        <fullName evidence="10">Glycosyltransferase</fullName>
    </recommendedName>
</protein>